<evidence type="ECO:0000313" key="4">
    <source>
        <dbReference type="Proteomes" id="UP000321606"/>
    </source>
</evidence>
<dbReference type="InterPro" id="IPR011330">
    <property type="entry name" value="Glyco_hydro/deAcase_b/a-brl"/>
</dbReference>
<evidence type="ECO:0000259" key="2">
    <source>
        <dbReference type="PROSITE" id="PS51677"/>
    </source>
</evidence>
<feature type="domain" description="NodB homology" evidence="2">
    <location>
        <begin position="79"/>
        <end position="264"/>
    </location>
</feature>
<dbReference type="KEGG" id="lgo:JCM16774_0636"/>
<dbReference type="PANTHER" id="PTHR10587:SF125">
    <property type="entry name" value="POLYSACCHARIDE DEACETYLASE YHEN-RELATED"/>
    <property type="match status" value="1"/>
</dbReference>
<dbReference type="EMBL" id="AP019822">
    <property type="protein sequence ID" value="BBM35707.1"/>
    <property type="molecule type" value="Genomic_DNA"/>
</dbReference>
<dbReference type="InterPro" id="IPR002509">
    <property type="entry name" value="NODB_dom"/>
</dbReference>
<dbReference type="STRING" id="714315.GCA_000516535_00635"/>
<protein>
    <submittedName>
        <fullName evidence="3">Polysaccharide deacetylase</fullName>
    </submittedName>
</protein>
<dbReference type="InterPro" id="IPR050248">
    <property type="entry name" value="Polysacc_deacetylase_ArnD"/>
</dbReference>
<proteinExistence type="predicted"/>
<dbReference type="Pfam" id="PF01522">
    <property type="entry name" value="Polysacc_deac_1"/>
    <property type="match status" value="1"/>
</dbReference>
<organism evidence="3 4">
    <name type="scientific">Pseudoleptotrichia goodfellowii</name>
    <dbReference type="NCBI Taxonomy" id="157692"/>
    <lineage>
        <taxon>Bacteria</taxon>
        <taxon>Fusobacteriati</taxon>
        <taxon>Fusobacteriota</taxon>
        <taxon>Fusobacteriia</taxon>
        <taxon>Fusobacteriales</taxon>
        <taxon>Leptotrichiaceae</taxon>
        <taxon>Pseudoleptotrichia</taxon>
    </lineage>
</organism>
<keyword evidence="1" id="KW-0175">Coiled coil</keyword>
<name>A0A510J945_9FUSO</name>
<dbReference type="AlphaFoldDB" id="A0A510J945"/>
<evidence type="ECO:0000313" key="3">
    <source>
        <dbReference type="EMBL" id="BBM35707.1"/>
    </source>
</evidence>
<gene>
    <name evidence="3" type="ORF">JCM16774_0636</name>
</gene>
<dbReference type="Gene3D" id="3.20.20.370">
    <property type="entry name" value="Glycoside hydrolase/deacetylase"/>
    <property type="match status" value="1"/>
</dbReference>
<dbReference type="GO" id="GO:0016810">
    <property type="term" value="F:hydrolase activity, acting on carbon-nitrogen (but not peptide) bonds"/>
    <property type="evidence" value="ECO:0007669"/>
    <property type="project" value="InterPro"/>
</dbReference>
<dbReference type="RefSeq" id="WP_026737214.1">
    <property type="nucleotide sequence ID" value="NZ_AP019822.1"/>
</dbReference>
<reference evidence="3 4" key="1">
    <citation type="submission" date="2019-07" db="EMBL/GenBank/DDBJ databases">
        <title>Complete Genome Sequence of Leptotrichia goodfellowii Strain JCM 16774.</title>
        <authorList>
            <person name="Watanabe S."/>
            <person name="Cui L."/>
        </authorList>
    </citation>
    <scope>NUCLEOTIDE SEQUENCE [LARGE SCALE GENOMIC DNA]</scope>
    <source>
        <strain evidence="3 4">JCM16774</strain>
    </source>
</reference>
<sequence>MKKLILGIITVLSLGMIGYSGGIVFNSVKGNLDKSSLEKDIKKLDESIKEKSTLLAEVKAKDAELRKHYNQIRQEKGIKVVYLTFDDGPTPNNTPRILEILEKNNIKATFFVIGQNPDMYKQIVDQGHTIAIHTYSHEYKQVYASEDAFFQDLYKLRDLIIEKTGVNPKVTRFPGGSSTTRVSKPIKQAIINRLTKEGYVYQDWNCDSTDASGNKVPVEKLVKNGVCNVREVNLLMHDAYAKTTTVEALQQIIDAYRAKGYIFETLTVDSPKFQHVKQPENVD</sequence>
<accession>A0A510J945</accession>
<dbReference type="CDD" id="cd10944">
    <property type="entry name" value="CE4_SmPgdA_like"/>
    <property type="match status" value="1"/>
</dbReference>
<dbReference type="SUPFAM" id="SSF88713">
    <property type="entry name" value="Glycoside hydrolase/deacetylase"/>
    <property type="match status" value="1"/>
</dbReference>
<dbReference type="GO" id="GO:0005975">
    <property type="term" value="P:carbohydrate metabolic process"/>
    <property type="evidence" value="ECO:0007669"/>
    <property type="project" value="InterPro"/>
</dbReference>
<dbReference type="PROSITE" id="PS51677">
    <property type="entry name" value="NODB"/>
    <property type="match status" value="1"/>
</dbReference>
<dbReference type="PANTHER" id="PTHR10587">
    <property type="entry name" value="GLYCOSYL TRANSFERASE-RELATED"/>
    <property type="match status" value="1"/>
</dbReference>
<evidence type="ECO:0000256" key="1">
    <source>
        <dbReference type="SAM" id="Coils"/>
    </source>
</evidence>
<feature type="coiled-coil region" evidence="1">
    <location>
        <begin position="34"/>
        <end position="75"/>
    </location>
</feature>
<dbReference type="OrthoDB" id="258610at2"/>
<dbReference type="Proteomes" id="UP000321606">
    <property type="component" value="Chromosome"/>
</dbReference>